<reference evidence="2 3" key="1">
    <citation type="journal article" date="2012" name="Genome Biol.">
        <title>Sequencing three crocodilian genomes to illuminate the evolution of archosaurs and amniotes.</title>
        <authorList>
            <person name="St John J.A."/>
            <person name="Braun E.L."/>
            <person name="Isberg S.R."/>
            <person name="Miles L.G."/>
            <person name="Chong A.Y."/>
            <person name="Gongora J."/>
            <person name="Dalzell P."/>
            <person name="Moran C."/>
            <person name="Bed'hom B."/>
            <person name="Abzhanov A."/>
            <person name="Burgess S.C."/>
            <person name="Cooksey A.M."/>
            <person name="Castoe T.A."/>
            <person name="Crawford N.G."/>
            <person name="Densmore L.D."/>
            <person name="Drew J.C."/>
            <person name="Edwards S.V."/>
            <person name="Faircloth B.C."/>
            <person name="Fujita M.K."/>
            <person name="Greenwold M.J."/>
            <person name="Hoffmann F.G."/>
            <person name="Howard J.M."/>
            <person name="Iguchi T."/>
            <person name="Janes D.E."/>
            <person name="Khan S.Y."/>
            <person name="Kohno S."/>
            <person name="de Koning A.J."/>
            <person name="Lance S.L."/>
            <person name="McCarthy F.M."/>
            <person name="McCormack J.E."/>
            <person name="Merchant M.E."/>
            <person name="Peterson D.G."/>
            <person name="Pollock D.D."/>
            <person name="Pourmand N."/>
            <person name="Raney B.J."/>
            <person name="Roessler K.A."/>
            <person name="Sanford J.R."/>
            <person name="Sawyer R.H."/>
            <person name="Schmidt C.J."/>
            <person name="Triplett E.W."/>
            <person name="Tuberville T.D."/>
            <person name="Venegas-Anaya M."/>
            <person name="Howard J.T."/>
            <person name="Jarvis E.D."/>
            <person name="Guillette L.J.Jr."/>
            <person name="Glenn T.C."/>
            <person name="Green R.E."/>
            <person name="Ray D.A."/>
        </authorList>
    </citation>
    <scope>NUCLEOTIDE SEQUENCE [LARGE SCALE GENOMIC DNA]</scope>
    <source>
        <strain evidence="2">KSC_2009_1</strain>
    </source>
</reference>
<keyword evidence="3" id="KW-1185">Reference proteome</keyword>
<comment type="caution">
    <text evidence="2">The sequence shown here is derived from an EMBL/GenBank/DDBJ whole genome shotgun (WGS) entry which is preliminary data.</text>
</comment>
<dbReference type="Proteomes" id="UP000050525">
    <property type="component" value="Unassembled WGS sequence"/>
</dbReference>
<evidence type="ECO:0000313" key="2">
    <source>
        <dbReference type="EMBL" id="KYO33982.1"/>
    </source>
</evidence>
<dbReference type="AlphaFoldDB" id="A0A151NAZ1"/>
<name>A0A151NAZ1_ALLMI</name>
<gene>
    <name evidence="2" type="ORF">Y1Q_0024582</name>
</gene>
<protein>
    <submittedName>
        <fullName evidence="2">Uncharacterized protein</fullName>
    </submittedName>
</protein>
<evidence type="ECO:0000256" key="1">
    <source>
        <dbReference type="SAM" id="MobiDB-lite"/>
    </source>
</evidence>
<organism evidence="2 3">
    <name type="scientific">Alligator mississippiensis</name>
    <name type="common">American alligator</name>
    <dbReference type="NCBI Taxonomy" id="8496"/>
    <lineage>
        <taxon>Eukaryota</taxon>
        <taxon>Metazoa</taxon>
        <taxon>Chordata</taxon>
        <taxon>Craniata</taxon>
        <taxon>Vertebrata</taxon>
        <taxon>Euteleostomi</taxon>
        <taxon>Archelosauria</taxon>
        <taxon>Archosauria</taxon>
        <taxon>Crocodylia</taxon>
        <taxon>Alligatoridae</taxon>
        <taxon>Alligatorinae</taxon>
        <taxon>Alligator</taxon>
    </lineage>
</organism>
<dbReference type="EMBL" id="AKHW03003627">
    <property type="protein sequence ID" value="KYO33982.1"/>
    <property type="molecule type" value="Genomic_DNA"/>
</dbReference>
<accession>A0A151NAZ1</accession>
<evidence type="ECO:0000313" key="3">
    <source>
        <dbReference type="Proteomes" id="UP000050525"/>
    </source>
</evidence>
<sequence length="145" mass="16357">MTIAPFYKQLSCILVKDIGVARLQSTASPSLQESTDCPATAICTVKPSEDDTSDSMMVVFPEWWDMPEIPETQRIVSAPETHEDPCPETSTTSTGRCGYAPEAWTPAWTRAERMCEHWHRQRQARESMMEALVMALESQVWSSDE</sequence>
<feature type="region of interest" description="Disordered" evidence="1">
    <location>
        <begin position="76"/>
        <end position="98"/>
    </location>
</feature>
<proteinExistence type="predicted"/>